<comment type="subcellular location">
    <subcellularLocation>
        <location evidence="4">Cytoplasm</location>
    </subcellularLocation>
</comment>
<name>A0ABQ3CRZ6_9RHOB</name>
<sequence length="202" mass="22920">MTTQPKKITPHLLLQAYAQGVFPMSESADDPDIFWVDPQMRGIFELNSFHVSRSLARRIKRSDYRYEINTCFSDVVRHCADRDETWINAEIFELYCQLHTLGYAHSVEIHRDNRLVGGVYGVALGGAFFGESMFSVETDGSKLALFHLINHLKSQGFTLFDTQFITSHLATLGAIEIPRSDYRERLDQALGIKASFISAPDI</sequence>
<organism evidence="5 6">
    <name type="scientific">Paramylibacter ulvae</name>
    <dbReference type="NCBI Taxonomy" id="1651968"/>
    <lineage>
        <taxon>Bacteria</taxon>
        <taxon>Pseudomonadati</taxon>
        <taxon>Pseudomonadota</taxon>
        <taxon>Alphaproteobacteria</taxon>
        <taxon>Rhodobacterales</taxon>
        <taxon>Paracoccaceae</taxon>
        <taxon>Paramylibacter</taxon>
    </lineage>
</organism>
<dbReference type="InterPro" id="IPR004616">
    <property type="entry name" value="Leu/Phe-tRNA_Trfase"/>
</dbReference>
<accession>A0ABQ3CRZ6</accession>
<dbReference type="InterPro" id="IPR016181">
    <property type="entry name" value="Acyl_CoA_acyltransferase"/>
</dbReference>
<keyword evidence="3 4" id="KW-0012">Acyltransferase</keyword>
<dbReference type="PANTHER" id="PTHR30098:SF2">
    <property type="entry name" value="LEUCYL_PHENYLALANYL-TRNA--PROTEIN TRANSFERASE"/>
    <property type="match status" value="1"/>
</dbReference>
<keyword evidence="1 4" id="KW-0963">Cytoplasm</keyword>
<comment type="caution">
    <text evidence="5">The sequence shown here is derived from an EMBL/GenBank/DDBJ whole genome shotgun (WGS) entry which is preliminary data.</text>
</comment>
<comment type="catalytic activity">
    <reaction evidence="4">
        <text>L-phenylalanyl-tRNA(Phe) + an N-terminal L-alpha-aminoacyl-[protein] = an N-terminal L-phenylalanyl-L-alpha-aminoacyl-[protein] + tRNA(Phe)</text>
        <dbReference type="Rhea" id="RHEA:43632"/>
        <dbReference type="Rhea" id="RHEA-COMP:9668"/>
        <dbReference type="Rhea" id="RHEA-COMP:9699"/>
        <dbReference type="Rhea" id="RHEA-COMP:10636"/>
        <dbReference type="Rhea" id="RHEA-COMP:10637"/>
        <dbReference type="ChEBI" id="CHEBI:78442"/>
        <dbReference type="ChEBI" id="CHEBI:78531"/>
        <dbReference type="ChEBI" id="CHEBI:78597"/>
        <dbReference type="ChEBI" id="CHEBI:83561"/>
        <dbReference type="EC" id="2.3.2.6"/>
    </reaction>
</comment>
<dbReference type="HAMAP" id="MF_00688">
    <property type="entry name" value="Leu_Phe_trans"/>
    <property type="match status" value="1"/>
</dbReference>
<dbReference type="Pfam" id="PF03588">
    <property type="entry name" value="Leu_Phe_trans"/>
    <property type="match status" value="1"/>
</dbReference>
<evidence type="ECO:0000256" key="1">
    <source>
        <dbReference type="ARBA" id="ARBA00022490"/>
    </source>
</evidence>
<evidence type="ECO:0000256" key="3">
    <source>
        <dbReference type="ARBA" id="ARBA00023315"/>
    </source>
</evidence>
<dbReference type="InterPro" id="IPR042203">
    <property type="entry name" value="Leu/Phe-tRNA_Trfase_C"/>
</dbReference>
<comment type="catalytic activity">
    <reaction evidence="4">
        <text>N-terminal L-arginyl-[protein] + L-leucyl-tRNA(Leu) = N-terminal L-leucyl-L-arginyl-[protein] + tRNA(Leu) + H(+)</text>
        <dbReference type="Rhea" id="RHEA:50416"/>
        <dbReference type="Rhea" id="RHEA-COMP:9613"/>
        <dbReference type="Rhea" id="RHEA-COMP:9622"/>
        <dbReference type="Rhea" id="RHEA-COMP:12672"/>
        <dbReference type="Rhea" id="RHEA-COMP:12673"/>
        <dbReference type="ChEBI" id="CHEBI:15378"/>
        <dbReference type="ChEBI" id="CHEBI:64719"/>
        <dbReference type="ChEBI" id="CHEBI:78442"/>
        <dbReference type="ChEBI" id="CHEBI:78494"/>
        <dbReference type="ChEBI" id="CHEBI:133044"/>
        <dbReference type="EC" id="2.3.2.6"/>
    </reaction>
</comment>
<proteinExistence type="inferred from homology"/>
<dbReference type="Gene3D" id="3.40.630.70">
    <property type="entry name" value="Leucyl/phenylalanyl-tRNA-protein transferase, C-terminal domain"/>
    <property type="match status" value="1"/>
</dbReference>
<evidence type="ECO:0000256" key="4">
    <source>
        <dbReference type="HAMAP-Rule" id="MF_00688"/>
    </source>
</evidence>
<comment type="similarity">
    <text evidence="4">Belongs to the L/F-transferase family.</text>
</comment>
<dbReference type="EMBL" id="BMZF01000001">
    <property type="protein sequence ID" value="GHA41207.1"/>
    <property type="molecule type" value="Genomic_DNA"/>
</dbReference>
<keyword evidence="6" id="KW-1185">Reference proteome</keyword>
<dbReference type="EC" id="2.3.2.6" evidence="4"/>
<evidence type="ECO:0000256" key="2">
    <source>
        <dbReference type="ARBA" id="ARBA00022679"/>
    </source>
</evidence>
<comment type="function">
    <text evidence="4">Functions in the N-end rule pathway of protein degradation where it conjugates Leu, Phe and, less efficiently, Met from aminoacyl-tRNAs to the N-termini of proteins containing an N-terminal arginine or lysine.</text>
</comment>
<dbReference type="Proteomes" id="UP000634455">
    <property type="component" value="Unassembled WGS sequence"/>
</dbReference>
<dbReference type="SUPFAM" id="SSF55729">
    <property type="entry name" value="Acyl-CoA N-acyltransferases (Nat)"/>
    <property type="match status" value="1"/>
</dbReference>
<evidence type="ECO:0000313" key="5">
    <source>
        <dbReference type="EMBL" id="GHA41207.1"/>
    </source>
</evidence>
<keyword evidence="2 4" id="KW-0808">Transferase</keyword>
<reference evidence="6" key="1">
    <citation type="journal article" date="2019" name="Int. J. Syst. Evol. Microbiol.">
        <title>The Global Catalogue of Microorganisms (GCM) 10K type strain sequencing project: providing services to taxonomists for standard genome sequencing and annotation.</title>
        <authorList>
            <consortium name="The Broad Institute Genomics Platform"/>
            <consortium name="The Broad Institute Genome Sequencing Center for Infectious Disease"/>
            <person name="Wu L."/>
            <person name="Ma J."/>
        </authorList>
    </citation>
    <scope>NUCLEOTIDE SEQUENCE [LARGE SCALE GENOMIC DNA]</scope>
    <source>
        <strain evidence="6">KCTC 32465</strain>
    </source>
</reference>
<protein>
    <recommendedName>
        <fullName evidence="4">Leucyl/phenylalanyl-tRNA--protein transferase</fullName>
        <ecNumber evidence="4">2.3.2.6</ecNumber>
    </recommendedName>
    <alternativeName>
        <fullName evidence="4">L/F-transferase</fullName>
    </alternativeName>
    <alternativeName>
        <fullName evidence="4">Leucyltransferase</fullName>
    </alternativeName>
    <alternativeName>
        <fullName evidence="4">Phenyalanyltransferase</fullName>
    </alternativeName>
</protein>
<dbReference type="RefSeq" id="WP_189638704.1">
    <property type="nucleotide sequence ID" value="NZ_BMZF01000001.1"/>
</dbReference>
<comment type="catalytic activity">
    <reaction evidence="4">
        <text>N-terminal L-lysyl-[protein] + L-leucyl-tRNA(Leu) = N-terminal L-leucyl-L-lysyl-[protein] + tRNA(Leu) + H(+)</text>
        <dbReference type="Rhea" id="RHEA:12340"/>
        <dbReference type="Rhea" id="RHEA-COMP:9613"/>
        <dbReference type="Rhea" id="RHEA-COMP:9622"/>
        <dbReference type="Rhea" id="RHEA-COMP:12670"/>
        <dbReference type="Rhea" id="RHEA-COMP:12671"/>
        <dbReference type="ChEBI" id="CHEBI:15378"/>
        <dbReference type="ChEBI" id="CHEBI:65249"/>
        <dbReference type="ChEBI" id="CHEBI:78442"/>
        <dbReference type="ChEBI" id="CHEBI:78494"/>
        <dbReference type="ChEBI" id="CHEBI:133043"/>
        <dbReference type="EC" id="2.3.2.6"/>
    </reaction>
</comment>
<evidence type="ECO:0000313" key="6">
    <source>
        <dbReference type="Proteomes" id="UP000634455"/>
    </source>
</evidence>
<dbReference type="NCBIfam" id="TIGR00667">
    <property type="entry name" value="aat"/>
    <property type="match status" value="1"/>
</dbReference>
<gene>
    <name evidence="4 5" type="primary">aat</name>
    <name evidence="5" type="ORF">GCM10008927_01910</name>
</gene>
<dbReference type="GO" id="GO:0016740">
    <property type="term" value="F:transferase activity"/>
    <property type="evidence" value="ECO:0007669"/>
    <property type="project" value="UniProtKB-KW"/>
</dbReference>
<dbReference type="PANTHER" id="PTHR30098">
    <property type="entry name" value="LEUCYL/PHENYLALANYL-TRNA--PROTEIN TRANSFERASE"/>
    <property type="match status" value="1"/>
</dbReference>